<keyword evidence="4" id="KW-1185">Reference proteome</keyword>
<sequence>MTATSLNSKLLASNEAARSALVNLTDQGSLDFIELSPNSPAKHFLLNRFKATSASINKLATTSSALQPTGTAPDEIELAFAMMSTSNAVCHCIEHILWMHALSNLCRGGGSGSNADSIIVVFVCSILVILILAIFGSSLGSAILSSMKIHSASKEIFRLERTNKDIIHSLVDFRINDETGARSKSAALISLEANKELISAYKNYKASKIAFLVCAIICSIALLALAAGAILGIFFSGPLAAAAITAAIIGCCAGGGGLLLIGLISFMIASVYMAKKQQAAVLHLNSATLHSMVADQILNNPDEYKRNTISQTVVQQTLVKYPQKLFNQTERAYLNMGHSSRSAEHTSPSPSAPAYSDHPPSYSDCLALPPSYEEATRSGSN</sequence>
<dbReference type="KEGG" id="chla:C834K_0566"/>
<keyword evidence="2" id="KW-1133">Transmembrane helix</keyword>
<dbReference type="NCBIfam" id="NF047332">
    <property type="entry name" value="Chlamy_GarD"/>
    <property type="match status" value="1"/>
</dbReference>
<protein>
    <submittedName>
        <fullName evidence="3">Uncharacterized protein</fullName>
    </submittedName>
</protein>
<feature type="transmembrane region" description="Helical" evidence="2">
    <location>
        <begin position="241"/>
        <end position="268"/>
    </location>
</feature>
<feature type="compositionally biased region" description="Polar residues" evidence="1">
    <location>
        <begin position="337"/>
        <end position="349"/>
    </location>
</feature>
<keyword evidence="2" id="KW-0812">Transmembrane</keyword>
<dbReference type="RefSeq" id="WP_117274325.1">
    <property type="nucleotide sequence ID" value="NZ_LS992154.1"/>
</dbReference>
<keyword evidence="2" id="KW-0472">Membrane</keyword>
<evidence type="ECO:0000256" key="2">
    <source>
        <dbReference type="SAM" id="Phobius"/>
    </source>
</evidence>
<evidence type="ECO:0000313" key="3">
    <source>
        <dbReference type="EMBL" id="SYX09020.1"/>
    </source>
</evidence>
<evidence type="ECO:0000256" key="1">
    <source>
        <dbReference type="SAM" id="MobiDB-lite"/>
    </source>
</evidence>
<reference evidence="4" key="1">
    <citation type="submission" date="2017-11" db="EMBL/GenBank/DDBJ databases">
        <authorList>
            <person name="Seth-Smith MB H."/>
        </authorList>
    </citation>
    <scope>NUCLEOTIDE SEQUENCE [LARGE SCALE GENOMIC DNA]</scope>
</reference>
<proteinExistence type="predicted"/>
<feature type="transmembrane region" description="Helical" evidence="2">
    <location>
        <begin position="118"/>
        <end position="144"/>
    </location>
</feature>
<organism evidence="3 4">
    <name type="scientific">Chlamydia poikilotherma</name>
    <dbReference type="NCBI Taxonomy" id="1967783"/>
    <lineage>
        <taxon>Bacteria</taxon>
        <taxon>Pseudomonadati</taxon>
        <taxon>Chlamydiota</taxon>
        <taxon>Chlamydiia</taxon>
        <taxon>Chlamydiales</taxon>
        <taxon>Chlamydiaceae</taxon>
        <taxon>Chlamydia/Chlamydophila group</taxon>
        <taxon>Chlamydia</taxon>
    </lineage>
</organism>
<dbReference type="EMBL" id="LS992154">
    <property type="protein sequence ID" value="SYX09020.1"/>
    <property type="molecule type" value="Genomic_DNA"/>
</dbReference>
<feature type="transmembrane region" description="Helical" evidence="2">
    <location>
        <begin position="209"/>
        <end position="235"/>
    </location>
</feature>
<name>A0A3B0PPP3_9CHLA</name>
<dbReference type="AlphaFoldDB" id="A0A3B0PPP3"/>
<feature type="region of interest" description="Disordered" evidence="1">
    <location>
        <begin position="337"/>
        <end position="381"/>
    </location>
</feature>
<accession>A0A3B0PPP3</accession>
<gene>
    <name evidence="3" type="ORF">C834K_0566</name>
</gene>
<dbReference type="OrthoDB" id="17774at2"/>
<evidence type="ECO:0000313" key="4">
    <source>
        <dbReference type="Proteomes" id="UP000258476"/>
    </source>
</evidence>
<dbReference type="Proteomes" id="UP000258476">
    <property type="component" value="Chromosome"/>
</dbReference>